<sequence>MNNPKIQELGASAAAIQYHYDQSNDFYRLWLDSTNTYSAAIWQENDTLELAQLRKIDFQINGARAEGKKRVLDVGCGWGATLKRLVENYGVEKCVGLTLSEAQVEWIKSFNEPKIEVKLESWADHCPEESYDAIISIGAFEHFAKPNISPSQKLEIYRTFFQRAHQWLKPGGWMSLQTIVYENLTPAAGSKFIAEEIFPESDLPYLAEIVKATERIFEIVTLQNDRFDYVKTLKAWRARLKENRAEAVNLVGEEVVAKYEKYFGICMIGFHTGNMNLARITMRRIEPAHK</sequence>
<dbReference type="PANTHER" id="PTHR43667:SF1">
    <property type="entry name" value="CYCLOPROPANE-FATTY-ACYL-PHOSPHOLIPID SYNTHASE"/>
    <property type="match status" value="1"/>
</dbReference>
<evidence type="ECO:0000256" key="2">
    <source>
        <dbReference type="ARBA" id="ARBA00022603"/>
    </source>
</evidence>
<keyword evidence="5" id="KW-0443">Lipid metabolism</keyword>
<proteinExistence type="inferred from homology"/>
<dbReference type="PANTHER" id="PTHR43667">
    <property type="entry name" value="CYCLOPROPANE-FATTY-ACYL-PHOSPHOLIPID SYNTHASE"/>
    <property type="match status" value="1"/>
</dbReference>
<evidence type="ECO:0000256" key="1">
    <source>
        <dbReference type="ARBA" id="ARBA00010815"/>
    </source>
</evidence>
<evidence type="ECO:0000313" key="8">
    <source>
        <dbReference type="Proteomes" id="UP000767446"/>
    </source>
</evidence>
<evidence type="ECO:0000256" key="6">
    <source>
        <dbReference type="PIRSR" id="PIRSR003085-1"/>
    </source>
</evidence>
<evidence type="ECO:0000256" key="3">
    <source>
        <dbReference type="ARBA" id="ARBA00022679"/>
    </source>
</evidence>
<accession>A0A941GTN0</accession>
<dbReference type="Proteomes" id="UP000767446">
    <property type="component" value="Unassembled WGS sequence"/>
</dbReference>
<dbReference type="SUPFAM" id="SSF53335">
    <property type="entry name" value="S-adenosyl-L-methionine-dependent methyltransferases"/>
    <property type="match status" value="1"/>
</dbReference>
<dbReference type="Pfam" id="PF02353">
    <property type="entry name" value="CMAS"/>
    <property type="match status" value="1"/>
</dbReference>
<dbReference type="GO" id="GO:0008168">
    <property type="term" value="F:methyltransferase activity"/>
    <property type="evidence" value="ECO:0007669"/>
    <property type="project" value="UniProtKB-KW"/>
</dbReference>
<gene>
    <name evidence="7" type="ORF">DSM107014_14720</name>
</gene>
<comment type="caution">
    <text evidence="7">The sequence shown here is derived from an EMBL/GenBank/DDBJ whole genome shotgun (WGS) entry which is preliminary data.</text>
</comment>
<dbReference type="AlphaFoldDB" id="A0A941GTN0"/>
<dbReference type="GO" id="GO:0008610">
    <property type="term" value="P:lipid biosynthetic process"/>
    <property type="evidence" value="ECO:0007669"/>
    <property type="project" value="InterPro"/>
</dbReference>
<keyword evidence="4" id="KW-0949">S-adenosyl-L-methionine</keyword>
<comment type="similarity">
    <text evidence="1">Belongs to the CFA/CMAS family.</text>
</comment>
<keyword evidence="3" id="KW-0808">Transferase</keyword>
<feature type="active site" evidence="6">
    <location>
        <position position="266"/>
    </location>
</feature>
<dbReference type="InterPro" id="IPR003333">
    <property type="entry name" value="CMAS"/>
</dbReference>
<dbReference type="Gene3D" id="3.40.50.150">
    <property type="entry name" value="Vaccinia Virus protein VP39"/>
    <property type="match status" value="1"/>
</dbReference>
<organism evidence="7 8">
    <name type="scientific">Gomphosphaeria aponina SAG 52.96 = DSM 107014</name>
    <dbReference type="NCBI Taxonomy" id="1521640"/>
    <lineage>
        <taxon>Bacteria</taxon>
        <taxon>Bacillati</taxon>
        <taxon>Cyanobacteriota</taxon>
        <taxon>Cyanophyceae</taxon>
        <taxon>Oscillatoriophycideae</taxon>
        <taxon>Chroococcales</taxon>
        <taxon>Gomphosphaeriaceae</taxon>
        <taxon>Gomphosphaeria</taxon>
    </lineage>
</organism>
<dbReference type="GO" id="GO:0032259">
    <property type="term" value="P:methylation"/>
    <property type="evidence" value="ECO:0007669"/>
    <property type="project" value="UniProtKB-KW"/>
</dbReference>
<dbReference type="InterPro" id="IPR029063">
    <property type="entry name" value="SAM-dependent_MTases_sf"/>
</dbReference>
<evidence type="ECO:0000313" key="7">
    <source>
        <dbReference type="EMBL" id="MBR8829126.1"/>
    </source>
</evidence>
<dbReference type="EMBL" id="JADQBC010000110">
    <property type="protein sequence ID" value="MBR8829126.1"/>
    <property type="molecule type" value="Genomic_DNA"/>
</dbReference>
<keyword evidence="2 7" id="KW-0489">Methyltransferase</keyword>
<reference evidence="7" key="1">
    <citation type="submission" date="2021-02" db="EMBL/GenBank/DDBJ databases">
        <title>Metagenome analyses of Stigonema ocellatum DSM 106950, Chlorogloea purpurea SAG 13.99 and Gomphosphaeria aponina DSM 107014.</title>
        <authorList>
            <person name="Marter P."/>
            <person name="Huang S."/>
        </authorList>
    </citation>
    <scope>NUCLEOTIDE SEQUENCE</scope>
    <source>
        <strain evidence="7">JP213</strain>
    </source>
</reference>
<evidence type="ECO:0000256" key="4">
    <source>
        <dbReference type="ARBA" id="ARBA00022691"/>
    </source>
</evidence>
<dbReference type="CDD" id="cd02440">
    <property type="entry name" value="AdoMet_MTases"/>
    <property type="match status" value="1"/>
</dbReference>
<dbReference type="InterPro" id="IPR050723">
    <property type="entry name" value="CFA/CMAS"/>
</dbReference>
<dbReference type="PIRSF" id="PIRSF003085">
    <property type="entry name" value="CMAS"/>
    <property type="match status" value="1"/>
</dbReference>
<name>A0A941GTN0_9CHRO</name>
<evidence type="ECO:0000256" key="5">
    <source>
        <dbReference type="ARBA" id="ARBA00023098"/>
    </source>
</evidence>
<protein>
    <submittedName>
        <fullName evidence="7">Class I SAM-dependent methyltransferase</fullName>
    </submittedName>
</protein>